<comment type="caution">
    <text evidence="6">The sequence shown here is derived from an EMBL/GenBank/DDBJ whole genome shotgun (WGS) entry which is preliminary data.</text>
</comment>
<dbReference type="SMART" id="SM01349">
    <property type="entry name" value="TOG"/>
    <property type="match status" value="2"/>
</dbReference>
<evidence type="ECO:0000256" key="1">
    <source>
        <dbReference type="ARBA" id="ARBA00004245"/>
    </source>
</evidence>
<evidence type="ECO:0000256" key="4">
    <source>
        <dbReference type="SAM" id="MobiDB-lite"/>
    </source>
</evidence>
<dbReference type="GO" id="GO:0046785">
    <property type="term" value="P:microtubule polymerization"/>
    <property type="evidence" value="ECO:0007669"/>
    <property type="project" value="InterPro"/>
</dbReference>
<evidence type="ECO:0000313" key="6">
    <source>
        <dbReference type="EMBL" id="OHT08324.1"/>
    </source>
</evidence>
<feature type="compositionally biased region" description="Low complexity" evidence="4">
    <location>
        <begin position="1288"/>
        <end position="1320"/>
    </location>
</feature>
<keyword evidence="7" id="KW-1185">Reference proteome</keyword>
<dbReference type="InterPro" id="IPR011989">
    <property type="entry name" value="ARM-like"/>
</dbReference>
<dbReference type="OrthoDB" id="205662at2759"/>
<dbReference type="SUPFAM" id="SSF48371">
    <property type="entry name" value="ARM repeat"/>
    <property type="match status" value="1"/>
</dbReference>
<dbReference type="Proteomes" id="UP000179807">
    <property type="component" value="Unassembled WGS sequence"/>
</dbReference>
<proteinExistence type="predicted"/>
<feature type="compositionally biased region" description="Low complexity" evidence="4">
    <location>
        <begin position="101"/>
        <end position="116"/>
    </location>
</feature>
<dbReference type="GeneID" id="94826901"/>
<dbReference type="RefSeq" id="XP_068361460.1">
    <property type="nucleotide sequence ID" value="XM_068492197.1"/>
</dbReference>
<feature type="region of interest" description="Disordered" evidence="4">
    <location>
        <begin position="706"/>
        <end position="754"/>
    </location>
</feature>
<dbReference type="InterPro" id="IPR045110">
    <property type="entry name" value="XMAP215"/>
</dbReference>
<feature type="compositionally biased region" description="Basic and acidic residues" evidence="4">
    <location>
        <begin position="20"/>
        <end position="29"/>
    </location>
</feature>
<feature type="compositionally biased region" description="Polar residues" evidence="4">
    <location>
        <begin position="32"/>
        <end position="44"/>
    </location>
</feature>
<feature type="compositionally biased region" description="Low complexity" evidence="4">
    <location>
        <begin position="1229"/>
        <end position="1240"/>
    </location>
</feature>
<dbReference type="VEuPathDB" id="TrichDB:TRFO_04946"/>
<gene>
    <name evidence="6" type="ORF">TRFO_04946</name>
</gene>
<dbReference type="EMBL" id="MLAK01000671">
    <property type="protein sequence ID" value="OHT08324.1"/>
    <property type="molecule type" value="Genomic_DNA"/>
</dbReference>
<organism evidence="6 7">
    <name type="scientific">Tritrichomonas foetus</name>
    <dbReference type="NCBI Taxonomy" id="1144522"/>
    <lineage>
        <taxon>Eukaryota</taxon>
        <taxon>Metamonada</taxon>
        <taxon>Parabasalia</taxon>
        <taxon>Tritrichomonadida</taxon>
        <taxon>Tritrichomonadidae</taxon>
        <taxon>Tritrichomonas</taxon>
    </lineage>
</organism>
<dbReference type="GO" id="GO:0051010">
    <property type="term" value="F:microtubule plus-end binding"/>
    <property type="evidence" value="ECO:0007669"/>
    <property type="project" value="InterPro"/>
</dbReference>
<keyword evidence="3" id="KW-0206">Cytoskeleton</keyword>
<evidence type="ECO:0000313" key="7">
    <source>
        <dbReference type="Proteomes" id="UP000179807"/>
    </source>
</evidence>
<evidence type="ECO:0000259" key="5">
    <source>
        <dbReference type="SMART" id="SM01349"/>
    </source>
</evidence>
<dbReference type="GO" id="GO:0007051">
    <property type="term" value="P:spindle organization"/>
    <property type="evidence" value="ECO:0007669"/>
    <property type="project" value="InterPro"/>
</dbReference>
<feature type="compositionally biased region" description="Basic and acidic residues" evidence="4">
    <location>
        <begin position="1272"/>
        <end position="1283"/>
    </location>
</feature>
<keyword evidence="2" id="KW-0963">Cytoplasm</keyword>
<dbReference type="Gene3D" id="1.25.10.10">
    <property type="entry name" value="Leucine-rich Repeat Variant"/>
    <property type="match status" value="3"/>
</dbReference>
<feature type="region of interest" description="Disordered" evidence="4">
    <location>
        <begin position="1"/>
        <end position="180"/>
    </location>
</feature>
<feature type="domain" description="TOG" evidence="5">
    <location>
        <begin position="238"/>
        <end position="474"/>
    </location>
</feature>
<protein>
    <recommendedName>
        <fullName evidence="5">TOG domain-containing protein</fullName>
    </recommendedName>
</protein>
<dbReference type="Pfam" id="PF21041">
    <property type="entry name" value="XMAP215_CLASP_TOG"/>
    <property type="match status" value="1"/>
</dbReference>
<feature type="domain" description="TOG" evidence="5">
    <location>
        <begin position="499"/>
        <end position="720"/>
    </location>
</feature>
<name>A0A1J4KEY1_9EUKA</name>
<dbReference type="PANTHER" id="PTHR12609">
    <property type="entry name" value="MICROTUBULE ASSOCIATED PROTEIN XMAP215"/>
    <property type="match status" value="1"/>
</dbReference>
<reference evidence="6" key="1">
    <citation type="submission" date="2016-10" db="EMBL/GenBank/DDBJ databases">
        <authorList>
            <person name="Benchimol M."/>
            <person name="Almeida L.G."/>
            <person name="Vasconcelos A.T."/>
            <person name="Perreira-Neves A."/>
            <person name="Rosa I.A."/>
            <person name="Tasca T."/>
            <person name="Bogo M.R."/>
            <person name="de Souza W."/>
        </authorList>
    </citation>
    <scope>NUCLEOTIDE SEQUENCE [LARGE SCALE GENOMIC DNA]</scope>
    <source>
        <strain evidence="6">K</strain>
    </source>
</reference>
<dbReference type="InterPro" id="IPR048491">
    <property type="entry name" value="XMAP215_CLASP_TOG"/>
</dbReference>
<feature type="compositionally biased region" description="Polar residues" evidence="4">
    <location>
        <begin position="1247"/>
        <end position="1271"/>
    </location>
</feature>
<evidence type="ECO:0000256" key="2">
    <source>
        <dbReference type="ARBA" id="ARBA00022490"/>
    </source>
</evidence>
<evidence type="ECO:0000256" key="3">
    <source>
        <dbReference type="ARBA" id="ARBA00023212"/>
    </source>
</evidence>
<feature type="compositionally biased region" description="Polar residues" evidence="4">
    <location>
        <begin position="714"/>
        <end position="725"/>
    </location>
</feature>
<sequence>MTTNSPPIPTLRNRQQNVRQDYDFDHLDENAFPSQPRGTRNSPKQLDEFDENSIPPPRQNKVVYSPDNRPIKPSRTDGYPSPSQFDENLIFNKGRNATLPKNSRTRTTNTSSSQKTRSPKAAYDDLAETKESSPTFPKRKPQSPPKNTPQSPVLDENFDPFKRSSKIPNSPPIRGSAPIDNDYVIPTAGYDLDNLPSEAFQENIPVEEPEVVPRILSLTLPQRDSQQDSESDTAFTFSMTKEAALAAYSDFIDAATQKMIDSRVFKQRINGLNILQEKLEGIDDLSDLSLPVVRGLEKSPGWNQPNTIVHQLVIDILRHVVVKSENISKATVSLIIPYLIEKLSDRKLKTGITELLNIIAEALCPSFIVQQTCEICAKGAKSINKKTLATALDICSEIITLYGLGNINVNNLIPHLLKLLQHQTTEVKASSTTIVKYLYKEFGQPIEQCLSDLSGPILDRLKTEFQSSQSLPDPTKSYRRVSGSSKVQKINIKRSPLSKYVPNEDIENATTTKKWEDQKRFLDAVKNGLQRCKNSITSNDLDPIIRVFKTYLNDGNKNLVLKSLQLLEEIAKASDKGIAKEASVIASGTISAWSDQRANIREQATKTIDAFCVHSNPSVFIKAFAVTSFKPNSDTRLEIVKWLQSHVDEINQSDMEKIIPFVLQCVEDRSSITRQSGLQIAIVLRDSCPDAFDSALKILPDSSQREISKHFESAPTQAKQAPNSPERSKKVASKGSAAPANTDKAQQNAGDDKYLSKDKTLPRFVSVPTQGKKIKRLKQQQVNLGLAMIANKQMIATVQEKAKYDAQTIFPTTVFQKLFSTIATDQLDAITELKNIFSIDPQLICMCSDILVRWVAGKFFEKNNKVITEGVNFLMTVFHDDSVSIQEMEIIVPLVFWSVDSKPHQVVETTFDLLFVVRTHSDPTEYSTVLRSCIDMCNDKTLVHLFSELQFTVIDDPRNSTIFTEIIGFLEHKSDEVAAACGGVLALLARRMQPEVLSSIYDGLSPDKRDALSTVVPIEPTNTLNFDSFNRLASIEKIRICRRLLELLKTKLSMVQPNADMILEALLHELCCQDTDFTAMRLVLFSIHSMLMYCTIKDADLNRALQAVTFFGNRWQRKLVLLDGASIAQTINSILFKLFEKIPPATLFSLLLEGMSNFRGAIPADSFYCKCWVAIANQIEEMIQPGDSQRLIQFAREKHDEFGSDDVRGKLCNALIYTLSGKKKANESQQQQQQRQQTTREALARSLQRSPGKTINRDTPTSSIQTPTRNQESTKKSPERVPFESKFTSQRTTTTATTASTTTTTASTTRTTAGLTSSSTVSSRFITPSTSTTSTTGATSGTSTIASTTTTNTNSTTSGAAATGTTAVTGTTAARTRPTADSTQLLKQRLTMLKQRWG</sequence>
<dbReference type="GO" id="GO:0030951">
    <property type="term" value="P:establishment or maintenance of microtubule cytoskeleton polarity"/>
    <property type="evidence" value="ECO:0007669"/>
    <property type="project" value="InterPro"/>
</dbReference>
<dbReference type="GO" id="GO:0005856">
    <property type="term" value="C:cytoskeleton"/>
    <property type="evidence" value="ECO:0007669"/>
    <property type="project" value="UniProtKB-SubCell"/>
</dbReference>
<dbReference type="InterPro" id="IPR034085">
    <property type="entry name" value="TOG"/>
</dbReference>
<dbReference type="GO" id="GO:0061863">
    <property type="term" value="F:microtubule plus end polymerase"/>
    <property type="evidence" value="ECO:0007669"/>
    <property type="project" value="InterPro"/>
</dbReference>
<feature type="region of interest" description="Disordered" evidence="4">
    <location>
        <begin position="1223"/>
        <end position="1378"/>
    </location>
</feature>
<accession>A0A1J4KEY1</accession>
<comment type="subcellular location">
    <subcellularLocation>
        <location evidence="1">Cytoplasm</location>
        <location evidence="1">Cytoskeleton</location>
    </subcellularLocation>
</comment>
<dbReference type="InterPro" id="IPR016024">
    <property type="entry name" value="ARM-type_fold"/>
</dbReference>
<feature type="compositionally biased region" description="Low complexity" evidence="4">
    <location>
        <begin position="1327"/>
        <end position="1378"/>
    </location>
</feature>